<keyword evidence="11" id="KW-1185">Reference proteome</keyword>
<dbReference type="GO" id="GO:0005737">
    <property type="term" value="C:cytoplasm"/>
    <property type="evidence" value="ECO:0007669"/>
    <property type="project" value="TreeGrafter"/>
</dbReference>
<evidence type="ECO:0000256" key="8">
    <source>
        <dbReference type="SAM" id="Coils"/>
    </source>
</evidence>
<dbReference type="Gene3D" id="3.90.199.10">
    <property type="entry name" value="Topoisomerase II, domain 5"/>
    <property type="match status" value="1"/>
</dbReference>
<dbReference type="PANTHER" id="PTHR43493">
    <property type="entry name" value="DNA GYRASE/TOPOISOMERASE SUBUNIT A"/>
    <property type="match status" value="1"/>
</dbReference>
<dbReference type="InterPro" id="IPR013758">
    <property type="entry name" value="Topo_IIA_A/C_ab"/>
</dbReference>
<keyword evidence="8" id="KW-0175">Coiled coil</keyword>
<dbReference type="AlphaFoldDB" id="A0A271IZW5"/>
<dbReference type="Pfam" id="PF03989">
    <property type="entry name" value="DNA_gyraseA_C"/>
    <property type="match status" value="3"/>
</dbReference>
<accession>A0A271IZW5</accession>
<proteinExistence type="inferred from homology"/>
<dbReference type="Proteomes" id="UP000216339">
    <property type="component" value="Unassembled WGS sequence"/>
</dbReference>
<comment type="similarity">
    <text evidence="2">Belongs to the type II topoisomerase GyrA/ParC subunit family.</text>
</comment>
<dbReference type="InterPro" id="IPR035516">
    <property type="entry name" value="Gyrase/topoIV_suA_C"/>
</dbReference>
<dbReference type="GO" id="GO:0005524">
    <property type="term" value="F:ATP binding"/>
    <property type="evidence" value="ECO:0007669"/>
    <property type="project" value="InterPro"/>
</dbReference>
<evidence type="ECO:0000256" key="5">
    <source>
        <dbReference type="ARBA" id="ARBA00023125"/>
    </source>
</evidence>
<dbReference type="Gene3D" id="3.30.1360.40">
    <property type="match status" value="1"/>
</dbReference>
<dbReference type="Gene3D" id="1.10.268.10">
    <property type="entry name" value="Topoisomerase, domain 3"/>
    <property type="match status" value="1"/>
</dbReference>
<evidence type="ECO:0000256" key="6">
    <source>
        <dbReference type="ARBA" id="ARBA00023235"/>
    </source>
</evidence>
<comment type="caution">
    <text evidence="10">The sequence shown here is derived from an EMBL/GenBank/DDBJ whole genome shotgun (WGS) entry which is preliminary data.</text>
</comment>
<dbReference type="RefSeq" id="WP_095510452.1">
    <property type="nucleotide sequence ID" value="NZ_MQWD01000001.1"/>
</dbReference>
<dbReference type="GO" id="GO:0003918">
    <property type="term" value="F:DNA topoisomerase type II (double strand cut, ATP-hydrolyzing) activity"/>
    <property type="evidence" value="ECO:0007669"/>
    <property type="project" value="UniProtKB-EC"/>
</dbReference>
<dbReference type="GO" id="GO:0006265">
    <property type="term" value="P:DNA topological change"/>
    <property type="evidence" value="ECO:0007669"/>
    <property type="project" value="UniProtKB-UniRule"/>
</dbReference>
<dbReference type="InterPro" id="IPR013757">
    <property type="entry name" value="Topo_IIA_A_a_sf"/>
</dbReference>
<dbReference type="CDD" id="cd00187">
    <property type="entry name" value="TOP4c"/>
    <property type="match status" value="1"/>
</dbReference>
<comment type="catalytic activity">
    <reaction evidence="1 7">
        <text>ATP-dependent breakage, passage and rejoining of double-stranded DNA.</text>
        <dbReference type="EC" id="5.6.2.2"/>
    </reaction>
</comment>
<keyword evidence="6 7" id="KW-0413">Isomerase</keyword>
<name>A0A271IZW5_9BACT</name>
<dbReference type="SUPFAM" id="SSF101904">
    <property type="entry name" value="GyrA/ParC C-terminal domain-like"/>
    <property type="match status" value="1"/>
</dbReference>
<dbReference type="OrthoDB" id="9806486at2"/>
<dbReference type="InterPro" id="IPR002205">
    <property type="entry name" value="Topo_IIA_dom_A"/>
</dbReference>
<dbReference type="InterPro" id="IPR006691">
    <property type="entry name" value="GyrA/parC_rep"/>
</dbReference>
<organism evidence="10 11">
    <name type="scientific">Rubrivirga marina</name>
    <dbReference type="NCBI Taxonomy" id="1196024"/>
    <lineage>
        <taxon>Bacteria</taxon>
        <taxon>Pseudomonadati</taxon>
        <taxon>Rhodothermota</taxon>
        <taxon>Rhodothermia</taxon>
        <taxon>Rhodothermales</taxon>
        <taxon>Rubricoccaceae</taxon>
        <taxon>Rubrivirga</taxon>
    </lineage>
</organism>
<evidence type="ECO:0000256" key="7">
    <source>
        <dbReference type="PROSITE-ProRule" id="PRU01384"/>
    </source>
</evidence>
<dbReference type="Pfam" id="PF00521">
    <property type="entry name" value="DNA_topoisoIV"/>
    <property type="match status" value="1"/>
</dbReference>
<protein>
    <recommendedName>
        <fullName evidence="3">DNA topoisomerase (ATP-hydrolyzing)</fullName>
        <ecNumber evidence="3">5.6.2.2</ecNumber>
    </recommendedName>
</protein>
<dbReference type="GO" id="GO:0009330">
    <property type="term" value="C:DNA topoisomerase type II (double strand cut, ATP-hydrolyzing) complex"/>
    <property type="evidence" value="ECO:0007669"/>
    <property type="project" value="TreeGrafter"/>
</dbReference>
<evidence type="ECO:0000256" key="3">
    <source>
        <dbReference type="ARBA" id="ARBA00012895"/>
    </source>
</evidence>
<feature type="active site" description="O-(5'-phospho-DNA)-tyrosine intermediate" evidence="7">
    <location>
        <position position="119"/>
    </location>
</feature>
<evidence type="ECO:0000256" key="4">
    <source>
        <dbReference type="ARBA" id="ARBA00023029"/>
    </source>
</evidence>
<gene>
    <name evidence="10" type="ORF">BSZ37_10240</name>
</gene>
<evidence type="ECO:0000259" key="9">
    <source>
        <dbReference type="PROSITE" id="PS52040"/>
    </source>
</evidence>
<feature type="domain" description="Topo IIA-type catalytic" evidence="9">
    <location>
        <begin position="30"/>
        <end position="499"/>
    </location>
</feature>
<dbReference type="NCBIfam" id="NF004044">
    <property type="entry name" value="PRK05561.1"/>
    <property type="match status" value="1"/>
</dbReference>
<evidence type="ECO:0000256" key="2">
    <source>
        <dbReference type="ARBA" id="ARBA00008263"/>
    </source>
</evidence>
<dbReference type="PANTHER" id="PTHR43493:SF5">
    <property type="entry name" value="DNA GYRASE SUBUNIT A, CHLOROPLASTIC_MITOCHONDRIAL"/>
    <property type="match status" value="1"/>
</dbReference>
<dbReference type="PROSITE" id="PS52040">
    <property type="entry name" value="TOPO_IIA"/>
    <property type="match status" value="1"/>
</dbReference>
<evidence type="ECO:0000313" key="10">
    <source>
        <dbReference type="EMBL" id="PAP76786.1"/>
    </source>
</evidence>
<evidence type="ECO:0000313" key="11">
    <source>
        <dbReference type="Proteomes" id="UP000216339"/>
    </source>
</evidence>
<dbReference type="EMBL" id="MQWD01000001">
    <property type="protein sequence ID" value="PAP76786.1"/>
    <property type="molecule type" value="Genomic_DNA"/>
</dbReference>
<feature type="coiled-coil region" evidence="8">
    <location>
        <begin position="428"/>
        <end position="459"/>
    </location>
</feature>
<dbReference type="Gene3D" id="2.120.10.90">
    <property type="entry name" value="DNA gyrase/topoisomerase IV, subunit A, C-terminal"/>
    <property type="match status" value="1"/>
</dbReference>
<dbReference type="InterPro" id="IPR013760">
    <property type="entry name" value="Topo_IIA-like_dom_sf"/>
</dbReference>
<dbReference type="InterPro" id="IPR050220">
    <property type="entry name" value="Type_II_DNA_Topoisomerases"/>
</dbReference>
<keyword evidence="4 7" id="KW-0799">Topoisomerase</keyword>
<dbReference type="EC" id="5.6.2.2" evidence="3"/>
<evidence type="ECO:0000256" key="1">
    <source>
        <dbReference type="ARBA" id="ARBA00000185"/>
    </source>
</evidence>
<dbReference type="SMART" id="SM00434">
    <property type="entry name" value="TOP4c"/>
    <property type="match status" value="1"/>
</dbReference>
<sequence>MPVVDTIPLHETARERYLTYALSVITSRALPDVRDGLKPVQRRILYAMYTNLRLGPESRHRKSATIVGETMGKYHPHGDTAIYDAMVRMAQDWSLRAPLVDGQGNFGSLDGDSPAAMRYTEARLRALGAELLREIKQDTVAFRPTYDGQLFEPVVLPSPVPNFLINGATGIAVGMATNVPPHNLGEVVDACLSLIKSPNARLDTLLRDVQGPDFPTGGRILNTPEEIAAIYETGEGPIDLRGEYETEGKTTVIVTSIPYAVTKADLIEKIADHIRAGKVPQIVDVRDESTEDVRIVLEIKRGASAEAAMAYLFKHTPLQSRFHVNLTALVPTDNPEVAAPQKVDLKTALRHFLDFRLEVVTRRLEHELRALEKRIHILKGFAIIFDALDEAIKLIRSSKNKADANGRLRHRFRLDEEQADAVLEIKLYRLAQMEIDAILKELREKEKRAKAIRALLKDEDGRWKIVRAELREIKKQYADDRRTAISGPDAVVEYAAEDYIIKEDVYVIVTKDGWVKRQRSYTDLDAIRVREGDRVLYALAASTRATIGFFSSAGRCYTIRVDDLPQTTGYGDPVQKYFDFADRETVVGVASFDARVMPVGVPEVNGVPQPELFQGDGAPPSEDVTVGPYLVAVSTDGLAVRLETESFVEPSNKNGRVVMRLANGQRVVNAEVCSGSENVCLASKQGRALIFPVPQVPVFKSAAKGVIAMRLEARDDRVLGMAVSDAARRGLEVETSRGREETVRTTKFDVTNRGNKGATIISRGTLKAATPDPVELHLPGRES</sequence>
<dbReference type="SUPFAM" id="SSF56719">
    <property type="entry name" value="Type II DNA topoisomerase"/>
    <property type="match status" value="1"/>
</dbReference>
<reference evidence="10 11" key="1">
    <citation type="submission" date="2016-11" db="EMBL/GenBank/DDBJ databases">
        <title>Study of marine rhodopsin-containing bacteria.</title>
        <authorList>
            <person name="Yoshizawa S."/>
            <person name="Kumagai Y."/>
            <person name="Kogure K."/>
        </authorList>
    </citation>
    <scope>NUCLEOTIDE SEQUENCE [LARGE SCALE GENOMIC DNA]</scope>
    <source>
        <strain evidence="10 11">SAORIC-28</strain>
    </source>
</reference>
<keyword evidence="5 7" id="KW-0238">DNA-binding</keyword>
<dbReference type="GO" id="GO:0003677">
    <property type="term" value="F:DNA binding"/>
    <property type="evidence" value="ECO:0007669"/>
    <property type="project" value="UniProtKB-UniRule"/>
</dbReference>